<feature type="region of interest" description="Disordered" evidence="17">
    <location>
        <begin position="131"/>
        <end position="226"/>
    </location>
</feature>
<keyword evidence="5" id="KW-0645">Protease</keyword>
<feature type="compositionally biased region" description="Polar residues" evidence="17">
    <location>
        <begin position="217"/>
        <end position="226"/>
    </location>
</feature>
<dbReference type="GO" id="GO:0003697">
    <property type="term" value="F:single-stranded DNA binding"/>
    <property type="evidence" value="ECO:0007669"/>
    <property type="project" value="InterPro"/>
</dbReference>
<dbReference type="GO" id="GO:0008270">
    <property type="term" value="F:zinc ion binding"/>
    <property type="evidence" value="ECO:0007669"/>
    <property type="project" value="UniProtKB-KW"/>
</dbReference>
<feature type="region of interest" description="Disordered" evidence="17">
    <location>
        <begin position="24"/>
        <end position="54"/>
    </location>
</feature>
<dbReference type="Gene3D" id="3.30.160.60">
    <property type="entry name" value="Classic Zinc Finger"/>
    <property type="match status" value="1"/>
</dbReference>
<accession>L5M8V8</accession>
<dbReference type="GO" id="GO:0006281">
    <property type="term" value="P:DNA repair"/>
    <property type="evidence" value="ECO:0007669"/>
    <property type="project" value="UniProtKB-KW"/>
</dbReference>
<keyword evidence="4" id="KW-0158">Chromosome</keyword>
<keyword evidence="20" id="KW-1185">Reference proteome</keyword>
<dbReference type="PROSITE" id="PS51908">
    <property type="entry name" value="ZF_UBZ4"/>
    <property type="match status" value="1"/>
</dbReference>
<keyword evidence="12 16" id="KW-0234">DNA repair</keyword>
<feature type="compositionally biased region" description="Polar residues" evidence="17">
    <location>
        <begin position="245"/>
        <end position="270"/>
    </location>
</feature>
<evidence type="ECO:0000313" key="20">
    <source>
        <dbReference type="Proteomes" id="UP000010556"/>
    </source>
</evidence>
<keyword evidence="6" id="KW-0479">Metal-binding</keyword>
<proteinExistence type="inferred from homology"/>
<dbReference type="InterPro" id="IPR006640">
    <property type="entry name" value="SprT-like_domain"/>
</dbReference>
<evidence type="ECO:0000313" key="19">
    <source>
        <dbReference type="EMBL" id="ELK34163.1"/>
    </source>
</evidence>
<evidence type="ECO:0000256" key="1">
    <source>
        <dbReference type="ARBA" id="ARBA00004123"/>
    </source>
</evidence>
<name>L5M8V8_MYODS</name>
<reference evidence="20" key="1">
    <citation type="journal article" date="2013" name="Science">
        <title>Comparative analysis of bat genomes provides insight into the evolution of flight and immunity.</title>
        <authorList>
            <person name="Zhang G."/>
            <person name="Cowled C."/>
            <person name="Shi Z."/>
            <person name="Huang Z."/>
            <person name="Bishop-Lilly K.A."/>
            <person name="Fang X."/>
            <person name="Wynne J.W."/>
            <person name="Xiong Z."/>
            <person name="Baker M.L."/>
            <person name="Zhao W."/>
            <person name="Tachedjian M."/>
            <person name="Zhu Y."/>
            <person name="Zhou P."/>
            <person name="Jiang X."/>
            <person name="Ng J."/>
            <person name="Yang L."/>
            <person name="Wu L."/>
            <person name="Xiao J."/>
            <person name="Feng Y."/>
            <person name="Chen Y."/>
            <person name="Sun X."/>
            <person name="Zhang Y."/>
            <person name="Marsh G.A."/>
            <person name="Crameri G."/>
            <person name="Broder C.C."/>
            <person name="Frey K.G."/>
            <person name="Wang L.F."/>
            <person name="Wang J."/>
        </authorList>
    </citation>
    <scope>NUCLEOTIDE SEQUENCE [LARGE SCALE GENOMIC DNA]</scope>
</reference>
<dbReference type="InterPro" id="IPR006642">
    <property type="entry name" value="Rad18_UBZ4"/>
</dbReference>
<dbReference type="InterPro" id="IPR055220">
    <property type="entry name" value="SPRTN_ZBD"/>
</dbReference>
<evidence type="ECO:0000256" key="8">
    <source>
        <dbReference type="ARBA" id="ARBA00022771"/>
    </source>
</evidence>
<keyword evidence="8 16" id="KW-0863">Zinc-finger</keyword>
<dbReference type="PANTHER" id="PTHR21220:SF0">
    <property type="entry name" value="DNA-DEPENDENT METALLOPROTEASE SPRTN"/>
    <property type="match status" value="1"/>
</dbReference>
<dbReference type="GO" id="GO:0004222">
    <property type="term" value="F:metalloendopeptidase activity"/>
    <property type="evidence" value="ECO:0007669"/>
    <property type="project" value="InterPro"/>
</dbReference>
<dbReference type="EMBL" id="KB103234">
    <property type="protein sequence ID" value="ELK34163.1"/>
    <property type="molecule type" value="Genomic_DNA"/>
</dbReference>
<keyword evidence="13" id="KW-0539">Nucleus</keyword>
<dbReference type="GO" id="GO:0005694">
    <property type="term" value="C:chromosome"/>
    <property type="evidence" value="ECO:0007669"/>
    <property type="project" value="UniProtKB-SubCell"/>
</dbReference>
<keyword evidence="9" id="KW-0378">Hydrolase</keyword>
<evidence type="ECO:0000256" key="7">
    <source>
        <dbReference type="ARBA" id="ARBA00022763"/>
    </source>
</evidence>
<evidence type="ECO:0000256" key="5">
    <source>
        <dbReference type="ARBA" id="ARBA00022670"/>
    </source>
</evidence>
<feature type="compositionally biased region" description="Polar residues" evidence="17">
    <location>
        <begin position="35"/>
        <end position="45"/>
    </location>
</feature>
<feature type="domain" description="UBZ4-type" evidence="18">
    <location>
        <begin position="347"/>
        <end position="374"/>
    </location>
</feature>
<organism evidence="19 20">
    <name type="scientific">Myotis davidii</name>
    <name type="common">David's myotis</name>
    <dbReference type="NCBI Taxonomy" id="225400"/>
    <lineage>
        <taxon>Eukaryota</taxon>
        <taxon>Metazoa</taxon>
        <taxon>Chordata</taxon>
        <taxon>Craniata</taxon>
        <taxon>Vertebrata</taxon>
        <taxon>Euteleostomi</taxon>
        <taxon>Mammalia</taxon>
        <taxon>Eutheria</taxon>
        <taxon>Laurasiatheria</taxon>
        <taxon>Chiroptera</taxon>
        <taxon>Yangochiroptera</taxon>
        <taxon>Vespertilionidae</taxon>
        <taxon>Myotis</taxon>
    </lineage>
</organism>
<comment type="similarity">
    <text evidence="3">Belongs to the Spartan family.</text>
</comment>
<protein>
    <recommendedName>
        <fullName evidence="14">DNA-dependent metalloprotease SPRTN</fullName>
    </recommendedName>
    <alternativeName>
        <fullName evidence="15">Protein with SprT-like domain at the N terminus</fullName>
    </alternativeName>
</protein>
<dbReference type="GO" id="GO:0005634">
    <property type="term" value="C:nucleus"/>
    <property type="evidence" value="ECO:0007669"/>
    <property type="project" value="UniProtKB-SubCell"/>
</dbReference>
<evidence type="ECO:0000256" key="14">
    <source>
        <dbReference type="ARBA" id="ARBA00023885"/>
    </source>
</evidence>
<evidence type="ECO:0000256" key="3">
    <source>
        <dbReference type="ARBA" id="ARBA00010724"/>
    </source>
</evidence>
<evidence type="ECO:0000256" key="10">
    <source>
        <dbReference type="ARBA" id="ARBA00022833"/>
    </source>
</evidence>
<evidence type="ECO:0000256" key="17">
    <source>
        <dbReference type="SAM" id="MobiDB-lite"/>
    </source>
</evidence>
<feature type="compositionally biased region" description="Low complexity" evidence="17">
    <location>
        <begin position="322"/>
        <end position="347"/>
    </location>
</feature>
<evidence type="ECO:0000256" key="13">
    <source>
        <dbReference type="ARBA" id="ARBA00023242"/>
    </source>
</evidence>
<evidence type="ECO:0000256" key="2">
    <source>
        <dbReference type="ARBA" id="ARBA00004286"/>
    </source>
</evidence>
<keyword evidence="11" id="KW-0482">Metalloprotease</keyword>
<dbReference type="Proteomes" id="UP000010556">
    <property type="component" value="Unassembled WGS sequence"/>
</dbReference>
<dbReference type="Pfam" id="PF22934">
    <property type="entry name" value="SPRTN_ZBD"/>
    <property type="match status" value="1"/>
</dbReference>
<dbReference type="AlphaFoldDB" id="L5M8V8"/>
<dbReference type="GO" id="GO:0006508">
    <property type="term" value="P:proteolysis"/>
    <property type="evidence" value="ECO:0007669"/>
    <property type="project" value="UniProtKB-KW"/>
</dbReference>
<keyword evidence="7 16" id="KW-0227">DNA damage</keyword>
<evidence type="ECO:0000256" key="4">
    <source>
        <dbReference type="ARBA" id="ARBA00022454"/>
    </source>
</evidence>
<dbReference type="FunFam" id="3.30.160.60:FF:000331">
    <property type="entry name" value="E3 ubiquitin-protein ligase RAD18"/>
    <property type="match status" value="1"/>
</dbReference>
<evidence type="ECO:0000256" key="11">
    <source>
        <dbReference type="ARBA" id="ARBA00023049"/>
    </source>
</evidence>
<dbReference type="SMART" id="SM00734">
    <property type="entry name" value="ZnF_Rad18"/>
    <property type="match status" value="1"/>
</dbReference>
<keyword evidence="10" id="KW-0862">Zinc</keyword>
<evidence type="ECO:0000256" key="12">
    <source>
        <dbReference type="ARBA" id="ARBA00023204"/>
    </source>
</evidence>
<dbReference type="GO" id="GO:0031593">
    <property type="term" value="F:polyubiquitin modification-dependent protein binding"/>
    <property type="evidence" value="ECO:0007669"/>
    <property type="project" value="TreeGrafter"/>
</dbReference>
<feature type="region of interest" description="Disordered" evidence="17">
    <location>
        <begin position="241"/>
        <end position="348"/>
    </location>
</feature>
<gene>
    <name evidence="19" type="ORF">MDA_GLEAN10004622</name>
</gene>
<evidence type="ECO:0000256" key="16">
    <source>
        <dbReference type="PROSITE-ProRule" id="PRU01256"/>
    </source>
</evidence>
<comment type="subcellular location">
    <subcellularLocation>
        <location evidence="2">Chromosome</location>
    </subcellularLocation>
    <subcellularLocation>
        <location evidence="1">Nucleus</location>
    </subcellularLocation>
</comment>
<dbReference type="PANTHER" id="PTHR21220">
    <property type="entry name" value="DNA-DEPENDENT METALLOPROTEASE SPRTN"/>
    <property type="match status" value="1"/>
</dbReference>
<evidence type="ECO:0000256" key="9">
    <source>
        <dbReference type="ARBA" id="ARBA00022801"/>
    </source>
</evidence>
<dbReference type="SMART" id="SM00731">
    <property type="entry name" value="SprT"/>
    <property type="match status" value="1"/>
</dbReference>
<evidence type="ECO:0000256" key="6">
    <source>
        <dbReference type="ARBA" id="ARBA00022723"/>
    </source>
</evidence>
<evidence type="ECO:0000256" key="15">
    <source>
        <dbReference type="ARBA" id="ARBA00030396"/>
    </source>
</evidence>
<evidence type="ECO:0000259" key="18">
    <source>
        <dbReference type="PROSITE" id="PS51908"/>
    </source>
</evidence>
<dbReference type="InterPro" id="IPR044245">
    <property type="entry name" value="Spartan"/>
</dbReference>
<feature type="compositionally biased region" description="Basic and acidic residues" evidence="17">
    <location>
        <begin position="288"/>
        <end position="315"/>
    </location>
</feature>
<sequence length="382" mass="41504">MKLLSQAANTGPFMGHTYISHRGRRDENLRIPDSVSPSGRSNEPTASLRDVSGERASAEAARIYHTFHNEVDEYRRHWWRCDGPCQFQKPYYGYVKRATNRAPSAHDYWWAEHQSTCGGTYIKIKEPENYSKKGKGKTKLAAAENKDKTNGVVPFSGRGRVLGETNNLLPSGRLPTSPASKTQDPAGPDHSASAGRQNAKTEAKSEQNGSRKKTASPVLNTGRQNVVSNYFPRASVANQKAFRSVSGSPTKGDTGKSPASASQRRTSSSKAALRNSLKAEATATASRAEAEPPRKRGRREDKTVFENFFIKKEKTQSGGGDPQCSSRPAAAAPSSGSSTSSTSQSQTVACPVCQSEVLEAQINEHLDVCLEGESSEVKRRNL</sequence>
<dbReference type="eggNOG" id="KOG3931">
    <property type="taxonomic scope" value="Eukaryota"/>
</dbReference>